<comment type="caution">
    <text evidence="2">The sequence shown here is derived from an EMBL/GenBank/DDBJ whole genome shotgun (WGS) entry which is preliminary data.</text>
</comment>
<evidence type="ECO:0000313" key="2">
    <source>
        <dbReference type="EMBL" id="KFA93892.1"/>
    </source>
</evidence>
<feature type="transmembrane region" description="Helical" evidence="1">
    <location>
        <begin position="332"/>
        <end position="352"/>
    </location>
</feature>
<accession>A0A084SZK7</accession>
<feature type="transmembrane region" description="Helical" evidence="1">
    <location>
        <begin position="117"/>
        <end position="138"/>
    </location>
</feature>
<feature type="transmembrane region" description="Helical" evidence="1">
    <location>
        <begin position="179"/>
        <end position="201"/>
    </location>
</feature>
<protein>
    <submittedName>
        <fullName evidence="2">ABC transporter permease</fullName>
    </submittedName>
</protein>
<feature type="transmembrane region" description="Helical" evidence="1">
    <location>
        <begin position="531"/>
        <end position="556"/>
    </location>
</feature>
<dbReference type="InterPro" id="IPR031584">
    <property type="entry name" value="Put_ABC_export"/>
</dbReference>
<dbReference type="Pfam" id="PF16962">
    <property type="entry name" value="ABC_export"/>
    <property type="match status" value="1"/>
</dbReference>
<feature type="transmembrane region" description="Helical" evidence="1">
    <location>
        <begin position="31"/>
        <end position="51"/>
    </location>
</feature>
<gene>
    <name evidence="2" type="ORF">Q664_06380</name>
</gene>
<feature type="transmembrane region" description="Helical" evidence="1">
    <location>
        <begin position="244"/>
        <end position="265"/>
    </location>
</feature>
<evidence type="ECO:0000313" key="3">
    <source>
        <dbReference type="Proteomes" id="UP000028547"/>
    </source>
</evidence>
<dbReference type="RefSeq" id="WP_043390898.1">
    <property type="nucleotide sequence ID" value="NZ_JPMI01000035.1"/>
</dbReference>
<evidence type="ECO:0000256" key="1">
    <source>
        <dbReference type="SAM" id="Phobius"/>
    </source>
</evidence>
<dbReference type="Proteomes" id="UP000028547">
    <property type="component" value="Unassembled WGS sequence"/>
</dbReference>
<keyword evidence="1" id="KW-0812">Transmembrane</keyword>
<feature type="transmembrane region" description="Helical" evidence="1">
    <location>
        <begin position="63"/>
        <end position="85"/>
    </location>
</feature>
<keyword evidence="1" id="KW-1133">Transmembrane helix</keyword>
<sequence length="576" mass="60959">MSFPRAVTFLWLASARNRVLRQLQRLRQPKYLVGAVVGGLYLYSAFVRPLIYRGQGGVAPPGAQLVSQLFLVGGMLFTMLSAWALGPDRPSLSFNETEVQQFFPAPVSRRGLLHYKLARGLVGAAMGAFVATVFGSRMLSGQPILFFLGATLTLSTVHLHVTAASFVRTRLARYGGTGTALRWGALTAVSTLMIIAALSVLREHPLPTELNHPRQLQTLLASLMDSPALWPGRLLVALPLAPDVASFLRTLPLGLGLFAVHYVWVMRAAVPFEEAAVVRAEERARLQERLSREGGQATFLRVRPAYFQLAPTGRPEVAILWKNLVAGRRLGGAGRLLAAGLVGGVVAAVASGRGMSEALDNVRLFMAPLCAGLAGVLCVFGPSALRYDLRMDLPRLEQLRALPLTGRQVVAAELAAPALLLGVTQVGLVLLAMVMAVWQGGTYTELWVTAGLGALCVLPAVSLGGLFVQNAAVVLFPAWLQPEGERVRGLEALGQRLLTLVGTLVALLVGMLPAVLLAALVGFGLNLLLDLGVWALPFAGAAAAAVLVAEVALGVVGLGHAFDRLDVSTEGTGTAA</sequence>
<feature type="transmembrane region" description="Helical" evidence="1">
    <location>
        <begin position="450"/>
        <end position="476"/>
    </location>
</feature>
<keyword evidence="1" id="KW-0472">Membrane</keyword>
<feature type="transmembrane region" description="Helical" evidence="1">
    <location>
        <begin position="364"/>
        <end position="385"/>
    </location>
</feature>
<proteinExistence type="predicted"/>
<feature type="transmembrane region" description="Helical" evidence="1">
    <location>
        <begin position="497"/>
        <end position="525"/>
    </location>
</feature>
<reference evidence="2 3" key="1">
    <citation type="submission" date="2014-07" db="EMBL/GenBank/DDBJ databases">
        <title>Draft Genome Sequence of Gephyronic Acid Producer, Cystobacter violaceus Strain Cb vi76.</title>
        <authorList>
            <person name="Stevens D.C."/>
            <person name="Young J."/>
            <person name="Carmichael R."/>
            <person name="Tan J."/>
            <person name="Taylor R.E."/>
        </authorList>
    </citation>
    <scope>NUCLEOTIDE SEQUENCE [LARGE SCALE GENOMIC DNA]</scope>
    <source>
        <strain evidence="2 3">Cb vi76</strain>
    </source>
</reference>
<dbReference type="EMBL" id="JPMI01000035">
    <property type="protein sequence ID" value="KFA93892.1"/>
    <property type="molecule type" value="Genomic_DNA"/>
</dbReference>
<organism evidence="2 3">
    <name type="scientific">Archangium violaceum Cb vi76</name>
    <dbReference type="NCBI Taxonomy" id="1406225"/>
    <lineage>
        <taxon>Bacteria</taxon>
        <taxon>Pseudomonadati</taxon>
        <taxon>Myxococcota</taxon>
        <taxon>Myxococcia</taxon>
        <taxon>Myxococcales</taxon>
        <taxon>Cystobacterineae</taxon>
        <taxon>Archangiaceae</taxon>
        <taxon>Archangium</taxon>
    </lineage>
</organism>
<feature type="transmembrane region" description="Helical" evidence="1">
    <location>
        <begin position="144"/>
        <end position="167"/>
    </location>
</feature>
<name>A0A084SZK7_9BACT</name>
<feature type="transmembrane region" description="Helical" evidence="1">
    <location>
        <begin position="414"/>
        <end position="438"/>
    </location>
</feature>
<dbReference type="AlphaFoldDB" id="A0A084SZK7"/>